<feature type="transmembrane region" description="Helical" evidence="2">
    <location>
        <begin position="252"/>
        <end position="279"/>
    </location>
</feature>
<sequence length="348" mass="38248">MTDYADTRRVPTGISLVVRVEQRQGKRLSGLAFFWIFKEKKPLNTNFGFPAACPRVACGGVVEDRPKEAWQPLTFGGVARFAAASRWRLLMVELVFALMVSATVVWFVQQAWVPVIDKTIKQMPPTGEIRGGRLDWPSGTVLQQEGPFMRIAVRPGGFTNVEESADLVLAFGSSDLRIGSSLGLGLLTLPYPVGWILSFNKTELEPWWGARSHMVLAGLGLLVVLALQFIWSTLGLLYMLPVKIFSVSRVDWVGAIKIAIAAQMPGALVMSVGIVLYGLKQLDLVALLVVWGVHLVLPWVYLMFSPILAPKQPKSQKARSKKTQVKRDPGNNPFDDTSGNSGNPFGSD</sequence>
<protein>
    <submittedName>
        <fullName evidence="3">Uncharacterized protein</fullName>
    </submittedName>
</protein>
<proteinExistence type="predicted"/>
<dbReference type="EMBL" id="UINC01057364">
    <property type="protein sequence ID" value="SVB78418.1"/>
    <property type="molecule type" value="Genomic_DNA"/>
</dbReference>
<feature type="transmembrane region" description="Helical" evidence="2">
    <location>
        <begin position="89"/>
        <end position="108"/>
    </location>
</feature>
<feature type="transmembrane region" description="Helical" evidence="2">
    <location>
        <begin position="285"/>
        <end position="309"/>
    </location>
</feature>
<evidence type="ECO:0000313" key="3">
    <source>
        <dbReference type="EMBL" id="SVB78418.1"/>
    </source>
</evidence>
<dbReference type="AlphaFoldDB" id="A0A382GTJ2"/>
<reference evidence="3" key="1">
    <citation type="submission" date="2018-05" db="EMBL/GenBank/DDBJ databases">
        <authorList>
            <person name="Lanie J.A."/>
            <person name="Ng W.-L."/>
            <person name="Kazmierczak K.M."/>
            <person name="Andrzejewski T.M."/>
            <person name="Davidsen T.M."/>
            <person name="Wayne K.J."/>
            <person name="Tettelin H."/>
            <person name="Glass J.I."/>
            <person name="Rusch D."/>
            <person name="Podicherti R."/>
            <person name="Tsui H.-C.T."/>
            <person name="Winkler M.E."/>
        </authorList>
    </citation>
    <scope>NUCLEOTIDE SEQUENCE</scope>
</reference>
<feature type="region of interest" description="Disordered" evidence="1">
    <location>
        <begin position="311"/>
        <end position="348"/>
    </location>
</feature>
<gene>
    <name evidence="3" type="ORF">METZ01_LOCUS231272</name>
</gene>
<organism evidence="3">
    <name type="scientific">marine metagenome</name>
    <dbReference type="NCBI Taxonomy" id="408172"/>
    <lineage>
        <taxon>unclassified sequences</taxon>
        <taxon>metagenomes</taxon>
        <taxon>ecological metagenomes</taxon>
    </lineage>
</organism>
<keyword evidence="2" id="KW-0472">Membrane</keyword>
<keyword evidence="2" id="KW-1133">Transmembrane helix</keyword>
<feature type="transmembrane region" description="Helical" evidence="2">
    <location>
        <begin position="214"/>
        <end position="240"/>
    </location>
</feature>
<name>A0A382GTJ2_9ZZZZ</name>
<evidence type="ECO:0000256" key="2">
    <source>
        <dbReference type="SAM" id="Phobius"/>
    </source>
</evidence>
<evidence type="ECO:0000256" key="1">
    <source>
        <dbReference type="SAM" id="MobiDB-lite"/>
    </source>
</evidence>
<feature type="compositionally biased region" description="Basic residues" evidence="1">
    <location>
        <begin position="314"/>
        <end position="324"/>
    </location>
</feature>
<keyword evidence="2" id="KW-0812">Transmembrane</keyword>
<accession>A0A382GTJ2</accession>
<feature type="compositionally biased region" description="Polar residues" evidence="1">
    <location>
        <begin position="334"/>
        <end position="348"/>
    </location>
</feature>